<organism evidence="1 2">
    <name type="scientific">Aspergillus ochraceoroseus</name>
    <dbReference type="NCBI Taxonomy" id="138278"/>
    <lineage>
        <taxon>Eukaryota</taxon>
        <taxon>Fungi</taxon>
        <taxon>Dikarya</taxon>
        <taxon>Ascomycota</taxon>
        <taxon>Pezizomycotina</taxon>
        <taxon>Eurotiomycetes</taxon>
        <taxon>Eurotiomycetidae</taxon>
        <taxon>Eurotiales</taxon>
        <taxon>Aspergillaceae</taxon>
        <taxon>Aspergillus</taxon>
        <taxon>Aspergillus subgen. Nidulantes</taxon>
    </lineage>
</organism>
<sequence length="161" mass="18460">MAYRLAIEVFGPGDDPNYRSHWAFLIYRPGDDFGDLLHVQVIDLKRLWYEPDYREGTNIVTPMVSYQAAGMCKVTDLDGQQRRKAIEVIRAEPAPRDGKRRCQDWVFDTLISLEVEELVESGTAETWKGRIGMPASDLARACGADWTSFKDADYGQRRLKR</sequence>
<dbReference type="EMBL" id="JYKN01003426">
    <property type="protein sequence ID" value="KKK12609.1"/>
    <property type="molecule type" value="Genomic_DNA"/>
</dbReference>
<comment type="caution">
    <text evidence="1">The sequence shown here is derived from an EMBL/GenBank/DDBJ whole genome shotgun (WGS) entry which is preliminary data.</text>
</comment>
<dbReference type="VEuPathDB" id="FungiDB:P175DRAFT_0477887"/>
<accession>A0A0F8TYK7</accession>
<proteinExistence type="predicted"/>
<dbReference type="AlphaFoldDB" id="A0A0F8TYK7"/>
<evidence type="ECO:0000313" key="1">
    <source>
        <dbReference type="EMBL" id="KKK12609.1"/>
    </source>
</evidence>
<gene>
    <name evidence="1" type="ORF">AOCH_002274</name>
</gene>
<reference evidence="1 2" key="1">
    <citation type="submission" date="2015-02" db="EMBL/GenBank/DDBJ databases">
        <title>Draft Genome Sequences of Two Closely-Related Aflatoxigenic Aspergillus Species Obtained from the Cote d'Ivoire.</title>
        <authorList>
            <person name="Moore G.G."/>
            <person name="Beltz S.B."/>
            <person name="Mack B.M."/>
        </authorList>
    </citation>
    <scope>NUCLEOTIDE SEQUENCE [LARGE SCALE GENOMIC DNA]</scope>
    <source>
        <strain evidence="1 2">SRRC1432</strain>
    </source>
</reference>
<evidence type="ECO:0000313" key="2">
    <source>
        <dbReference type="Proteomes" id="UP000034947"/>
    </source>
</evidence>
<dbReference type="Proteomes" id="UP000034947">
    <property type="component" value="Unassembled WGS sequence"/>
</dbReference>
<dbReference type="OrthoDB" id="5271495at2759"/>
<keyword evidence="2" id="KW-1185">Reference proteome</keyword>
<protein>
    <submittedName>
        <fullName evidence="1">Uncharacterized protein</fullName>
    </submittedName>
</protein>
<name>A0A0F8TYK7_9EURO</name>